<protein>
    <submittedName>
        <fullName evidence="4">Ribonucleases G and E</fullName>
    </submittedName>
</protein>
<feature type="compositionally biased region" description="Acidic residues" evidence="1">
    <location>
        <begin position="41"/>
        <end position="57"/>
    </location>
</feature>
<feature type="compositionally biased region" description="Pro residues" evidence="1">
    <location>
        <begin position="418"/>
        <end position="428"/>
    </location>
</feature>
<feature type="region of interest" description="Disordered" evidence="1">
    <location>
        <begin position="41"/>
        <end position="74"/>
    </location>
</feature>
<dbReference type="EMBL" id="CZBP01000001">
    <property type="protein sequence ID" value="CUP60131.1"/>
    <property type="molecule type" value="Genomic_DNA"/>
</dbReference>
<dbReference type="Pfam" id="PF00188">
    <property type="entry name" value="CAP"/>
    <property type="match status" value="1"/>
</dbReference>
<dbReference type="Gene3D" id="3.40.33.10">
    <property type="entry name" value="CAP"/>
    <property type="match status" value="1"/>
</dbReference>
<dbReference type="SMART" id="SM00060">
    <property type="entry name" value="FN3"/>
    <property type="match status" value="2"/>
</dbReference>
<dbReference type="Gene3D" id="2.60.40.1080">
    <property type="match status" value="1"/>
</dbReference>
<dbReference type="RefSeq" id="WP_055059165.1">
    <property type="nucleotide sequence ID" value="NZ_CZBP01000001.1"/>
</dbReference>
<feature type="compositionally biased region" description="Pro residues" evidence="1">
    <location>
        <begin position="352"/>
        <end position="392"/>
    </location>
</feature>
<evidence type="ECO:0000313" key="5">
    <source>
        <dbReference type="Proteomes" id="UP000095762"/>
    </source>
</evidence>
<dbReference type="InterPro" id="IPR036116">
    <property type="entry name" value="FN3_sf"/>
</dbReference>
<dbReference type="AlphaFoldDB" id="A0A174PKN7"/>
<dbReference type="PROSITE" id="PS50853">
    <property type="entry name" value="FN3"/>
    <property type="match status" value="1"/>
</dbReference>
<keyword evidence="2" id="KW-0732">Signal</keyword>
<dbReference type="SUPFAM" id="SSF49373">
    <property type="entry name" value="Invasin/intimin cell-adhesion fragments"/>
    <property type="match status" value="1"/>
</dbReference>
<evidence type="ECO:0000313" key="4">
    <source>
        <dbReference type="EMBL" id="CUP60131.1"/>
    </source>
</evidence>
<dbReference type="SUPFAM" id="SSF49265">
    <property type="entry name" value="Fibronectin type III"/>
    <property type="match status" value="2"/>
</dbReference>
<proteinExistence type="predicted"/>
<name>A0A174PKN7_9FIRM</name>
<dbReference type="Pfam" id="PF02368">
    <property type="entry name" value="Big_2"/>
    <property type="match status" value="1"/>
</dbReference>
<dbReference type="InterPro" id="IPR014044">
    <property type="entry name" value="CAP_dom"/>
</dbReference>
<evidence type="ECO:0000256" key="2">
    <source>
        <dbReference type="SAM" id="SignalP"/>
    </source>
</evidence>
<reference evidence="4 5" key="1">
    <citation type="submission" date="2015-09" db="EMBL/GenBank/DDBJ databases">
        <authorList>
            <consortium name="Pathogen Informatics"/>
        </authorList>
    </citation>
    <scope>NUCLEOTIDE SEQUENCE [LARGE SCALE GENOMIC DNA]</scope>
    <source>
        <strain evidence="4 5">2789STDY5834957</strain>
    </source>
</reference>
<dbReference type="CDD" id="cd00063">
    <property type="entry name" value="FN3"/>
    <property type="match status" value="1"/>
</dbReference>
<dbReference type="InterPro" id="IPR035940">
    <property type="entry name" value="CAP_sf"/>
</dbReference>
<dbReference type="InterPro" id="IPR008964">
    <property type="entry name" value="Invasin/intimin_cell_adhesion"/>
</dbReference>
<feature type="signal peptide" evidence="2">
    <location>
        <begin position="1"/>
        <end position="24"/>
    </location>
</feature>
<gene>
    <name evidence="4" type="ORF">ERS852569_00128</name>
</gene>
<feature type="domain" description="Fibronectin type-III" evidence="3">
    <location>
        <begin position="623"/>
        <end position="719"/>
    </location>
</feature>
<feature type="chain" id="PRO_5008030023" evidence="2">
    <location>
        <begin position="25"/>
        <end position="719"/>
    </location>
</feature>
<dbReference type="SUPFAM" id="SSF55797">
    <property type="entry name" value="PR-1-like"/>
    <property type="match status" value="1"/>
</dbReference>
<evidence type="ECO:0000259" key="3">
    <source>
        <dbReference type="PROSITE" id="PS50853"/>
    </source>
</evidence>
<dbReference type="InterPro" id="IPR003343">
    <property type="entry name" value="Big_2"/>
</dbReference>
<feature type="region of interest" description="Disordered" evidence="1">
    <location>
        <begin position="346"/>
        <end position="435"/>
    </location>
</feature>
<sequence>MKKRYLAILLAASMAFASVSSVSASYEFTDGASAEIGDAANTDEVDESAEEEQDFTDGYETSGVDTQSAENGFSDDFSAVDNGEDAAAATSQSTYNVHVSGTVYLSEAEKFLELVNAERVKKGVKPMKLDNEMMRCAIDRAAQASVVYNHILPNDKQVRSKYPTIMTENISLKTKYSAETFFNSWMHSAAHKEALLDGSHDLIGFAVFKPDGSNWYGGAATFFYDNKTYSYTPFTGSYTDYNREFEIELANRYLDFKSDAPLSCAVGSFNTVVPKLKHYLYCPPYDIGTYNISNNDGTWESSDPSVATVDSNGNVKALKPGNASLKFYVNGSDRYYEKTVRVTGDAVTATPTPTPTEVPKPTATPTPTEAPKPTVTPTPTEVPKPTATPTPKPTEAAKPTATPTPTPTTTPTEAPKPTATPAPIPTVPLVPSDPDGKQDFAADIKVQVKAEGEYINISWNQVPDVEGYLIYKKYNNGYARMQTVYGNETYCRYRLGYDKDLTLIVRAYKTGTSGILYSNNSNEVTVKTPKDFAAPAAPVLTAKRKGTVVTFSWDQPENAAKYRIYVSTDGKHYKGLKTVEEETTASGKFTWGQTLRFKIRAASVQGSEEKWSGYSQAVTVKMVPSKTAVKSISNKSRGKLTLSWKKVSEARGYEIYRKIGKTGKYKRVKTITKNSTVKYTNTKLKKGTAYYYRVRSYTIGANGKKVYSRWSNVKGKTCR</sequence>
<dbReference type="InterPro" id="IPR013783">
    <property type="entry name" value="Ig-like_fold"/>
</dbReference>
<dbReference type="Gene3D" id="2.60.40.10">
    <property type="entry name" value="Immunoglobulins"/>
    <property type="match status" value="3"/>
</dbReference>
<dbReference type="CDD" id="cd05379">
    <property type="entry name" value="CAP_bacterial"/>
    <property type="match status" value="1"/>
</dbReference>
<accession>A0A174PKN7</accession>
<dbReference type="InterPro" id="IPR003961">
    <property type="entry name" value="FN3_dom"/>
</dbReference>
<evidence type="ECO:0000256" key="1">
    <source>
        <dbReference type="SAM" id="MobiDB-lite"/>
    </source>
</evidence>
<dbReference type="Proteomes" id="UP000095762">
    <property type="component" value="Unassembled WGS sequence"/>
</dbReference>
<organism evidence="4 5">
    <name type="scientific">Blautia obeum</name>
    <dbReference type="NCBI Taxonomy" id="40520"/>
    <lineage>
        <taxon>Bacteria</taxon>
        <taxon>Bacillati</taxon>
        <taxon>Bacillota</taxon>
        <taxon>Clostridia</taxon>
        <taxon>Lachnospirales</taxon>
        <taxon>Lachnospiraceae</taxon>
        <taxon>Blautia</taxon>
    </lineage>
</organism>